<dbReference type="GO" id="GO:0006465">
    <property type="term" value="P:signal peptide processing"/>
    <property type="evidence" value="ECO:0007669"/>
    <property type="project" value="InterPro"/>
</dbReference>
<keyword evidence="7" id="KW-0472">Membrane</keyword>
<name>A0A9D1J9I6_9FIRM</name>
<dbReference type="PANTHER" id="PTHR43390">
    <property type="entry name" value="SIGNAL PEPTIDASE I"/>
    <property type="match status" value="1"/>
</dbReference>
<dbReference type="InterPro" id="IPR019757">
    <property type="entry name" value="Pept_S26A_signal_pept_1_Lys-AS"/>
</dbReference>
<reference evidence="9" key="2">
    <citation type="journal article" date="2021" name="PeerJ">
        <title>Extensive microbial diversity within the chicken gut microbiome revealed by metagenomics and culture.</title>
        <authorList>
            <person name="Gilroy R."/>
            <person name="Ravi A."/>
            <person name="Getino M."/>
            <person name="Pursley I."/>
            <person name="Horton D.L."/>
            <person name="Alikhan N.F."/>
            <person name="Baker D."/>
            <person name="Gharbi K."/>
            <person name="Hall N."/>
            <person name="Watson M."/>
            <person name="Adriaenssens E.M."/>
            <person name="Foster-Nyarko E."/>
            <person name="Jarju S."/>
            <person name="Secka A."/>
            <person name="Antonio M."/>
            <person name="Oren A."/>
            <person name="Chaudhuri R.R."/>
            <person name="La Ragione R."/>
            <person name="Hildebrand F."/>
            <person name="Pallen M.J."/>
        </authorList>
    </citation>
    <scope>NUCLEOTIDE SEQUENCE</scope>
    <source>
        <strain evidence="9">ChiW16-3235</strain>
    </source>
</reference>
<dbReference type="InterPro" id="IPR036286">
    <property type="entry name" value="LexA/Signal_pep-like_sf"/>
</dbReference>
<comment type="subcellular location">
    <subcellularLocation>
        <location evidence="2">Cell membrane</location>
        <topology evidence="2">Single-pass type II membrane protein</topology>
    </subcellularLocation>
    <subcellularLocation>
        <location evidence="7">Membrane</location>
        <topology evidence="7">Single-pass type II membrane protein</topology>
    </subcellularLocation>
</comment>
<proteinExistence type="inferred from homology"/>
<dbReference type="EC" id="3.4.21.89" evidence="4 7"/>
<dbReference type="NCBIfam" id="TIGR02227">
    <property type="entry name" value="sigpep_I_bact"/>
    <property type="match status" value="1"/>
</dbReference>
<dbReference type="InterPro" id="IPR019758">
    <property type="entry name" value="Pept_S26A_signal_pept_1_CS"/>
</dbReference>
<dbReference type="PRINTS" id="PR00727">
    <property type="entry name" value="LEADERPTASE"/>
</dbReference>
<dbReference type="GO" id="GO:0005886">
    <property type="term" value="C:plasma membrane"/>
    <property type="evidence" value="ECO:0007669"/>
    <property type="project" value="UniProtKB-SubCell"/>
</dbReference>
<dbReference type="PROSITE" id="PS00760">
    <property type="entry name" value="SPASE_I_2"/>
    <property type="match status" value="1"/>
</dbReference>
<evidence type="ECO:0000256" key="7">
    <source>
        <dbReference type="RuleBase" id="RU362042"/>
    </source>
</evidence>
<feature type="active site" evidence="6">
    <location>
        <position position="108"/>
    </location>
</feature>
<keyword evidence="7" id="KW-0645">Protease</keyword>
<keyword evidence="7" id="KW-1133">Transmembrane helix</keyword>
<evidence type="ECO:0000256" key="5">
    <source>
        <dbReference type="ARBA" id="ARBA00022801"/>
    </source>
</evidence>
<evidence type="ECO:0000256" key="3">
    <source>
        <dbReference type="ARBA" id="ARBA00009370"/>
    </source>
</evidence>
<accession>A0A9D1J9I6</accession>
<keyword evidence="7" id="KW-0812">Transmembrane</keyword>
<dbReference type="Pfam" id="PF10502">
    <property type="entry name" value="Peptidase_S26"/>
    <property type="match status" value="1"/>
</dbReference>
<evidence type="ECO:0000259" key="8">
    <source>
        <dbReference type="Pfam" id="PF10502"/>
    </source>
</evidence>
<dbReference type="Proteomes" id="UP000823913">
    <property type="component" value="Unassembled WGS sequence"/>
</dbReference>
<dbReference type="InterPro" id="IPR019533">
    <property type="entry name" value="Peptidase_S26"/>
</dbReference>
<gene>
    <name evidence="9" type="primary">lepB</name>
    <name evidence="9" type="ORF">IAB94_05620</name>
</gene>
<dbReference type="AlphaFoldDB" id="A0A9D1J9I6"/>
<dbReference type="EMBL" id="DVHK01000113">
    <property type="protein sequence ID" value="HIR67505.1"/>
    <property type="molecule type" value="Genomic_DNA"/>
</dbReference>
<protein>
    <recommendedName>
        <fullName evidence="4 7">Signal peptidase I</fullName>
        <ecNumber evidence="4 7">3.4.21.89</ecNumber>
    </recommendedName>
</protein>
<dbReference type="PROSITE" id="PS00761">
    <property type="entry name" value="SPASE_I_3"/>
    <property type="match status" value="1"/>
</dbReference>
<dbReference type="InterPro" id="IPR000223">
    <property type="entry name" value="Pept_S26A_signal_pept_1"/>
</dbReference>
<keyword evidence="5 7" id="KW-0378">Hydrolase</keyword>
<feature type="domain" description="Peptidase S26" evidence="8">
    <location>
        <begin position="24"/>
        <end position="188"/>
    </location>
</feature>
<dbReference type="CDD" id="cd06530">
    <property type="entry name" value="S26_SPase_I"/>
    <property type="match status" value="1"/>
</dbReference>
<comment type="similarity">
    <text evidence="3 7">Belongs to the peptidase S26 family.</text>
</comment>
<evidence type="ECO:0000313" key="9">
    <source>
        <dbReference type="EMBL" id="HIR67505.1"/>
    </source>
</evidence>
<feature type="active site" evidence="6">
    <location>
        <position position="52"/>
    </location>
</feature>
<evidence type="ECO:0000313" key="10">
    <source>
        <dbReference type="Proteomes" id="UP000823913"/>
    </source>
</evidence>
<dbReference type="GO" id="GO:0009003">
    <property type="term" value="F:signal peptidase activity"/>
    <property type="evidence" value="ECO:0007669"/>
    <property type="project" value="UniProtKB-EC"/>
</dbReference>
<evidence type="ECO:0000256" key="1">
    <source>
        <dbReference type="ARBA" id="ARBA00000677"/>
    </source>
</evidence>
<sequence length="218" mass="23964">MEQFPISIGKRRQGSRAASVALNVILILLVLIIVFELTFFSRFKRFYVVGQSMYPTLTGADYTYNSVGERIIEAGGDYVYADTAATPQRGDIVVITTSNSGSLTTIIKRAIAFGGEKVELVDGALYIDGALIEEPYVSPENNQSERNTYPETLVPEGYVFVLGDNRDNSNDSRGDYGMIALSDIVGVVPEWSMNMRGFITPISTFFDFTLPSVFSGCN</sequence>
<reference evidence="9" key="1">
    <citation type="submission" date="2020-10" db="EMBL/GenBank/DDBJ databases">
        <authorList>
            <person name="Gilroy R."/>
        </authorList>
    </citation>
    <scope>NUCLEOTIDE SEQUENCE</scope>
    <source>
        <strain evidence="9">ChiW16-3235</strain>
    </source>
</reference>
<evidence type="ECO:0000256" key="4">
    <source>
        <dbReference type="ARBA" id="ARBA00013208"/>
    </source>
</evidence>
<evidence type="ECO:0000256" key="2">
    <source>
        <dbReference type="ARBA" id="ARBA00004401"/>
    </source>
</evidence>
<evidence type="ECO:0000256" key="6">
    <source>
        <dbReference type="PIRSR" id="PIRSR600223-1"/>
    </source>
</evidence>
<dbReference type="GO" id="GO:0004252">
    <property type="term" value="F:serine-type endopeptidase activity"/>
    <property type="evidence" value="ECO:0007669"/>
    <property type="project" value="InterPro"/>
</dbReference>
<dbReference type="PANTHER" id="PTHR43390:SF1">
    <property type="entry name" value="CHLOROPLAST PROCESSING PEPTIDASE"/>
    <property type="match status" value="1"/>
</dbReference>
<organism evidence="9 10">
    <name type="scientific">Candidatus Coproplasma avicola</name>
    <dbReference type="NCBI Taxonomy" id="2840744"/>
    <lineage>
        <taxon>Bacteria</taxon>
        <taxon>Bacillati</taxon>
        <taxon>Bacillota</taxon>
        <taxon>Clostridia</taxon>
        <taxon>Eubacteriales</taxon>
        <taxon>Candidatus Coproplasma</taxon>
    </lineage>
</organism>
<comment type="catalytic activity">
    <reaction evidence="1 7">
        <text>Cleavage of hydrophobic, N-terminal signal or leader sequences from secreted and periplasmic proteins.</text>
        <dbReference type="EC" id="3.4.21.89"/>
    </reaction>
</comment>
<dbReference type="SUPFAM" id="SSF51306">
    <property type="entry name" value="LexA/Signal peptidase"/>
    <property type="match status" value="1"/>
</dbReference>
<comment type="caution">
    <text evidence="9">The sequence shown here is derived from an EMBL/GenBank/DDBJ whole genome shotgun (WGS) entry which is preliminary data.</text>
</comment>
<feature type="transmembrane region" description="Helical" evidence="7">
    <location>
        <begin position="20"/>
        <end position="40"/>
    </location>
</feature>
<dbReference type="Gene3D" id="2.10.109.10">
    <property type="entry name" value="Umud Fragment, subunit A"/>
    <property type="match status" value="1"/>
</dbReference>